<dbReference type="EMBL" id="CP138582">
    <property type="protein sequence ID" value="WPG99905.1"/>
    <property type="molecule type" value="Genomic_DNA"/>
</dbReference>
<organism evidence="2 3">
    <name type="scientific">Acrodontium crateriforme</name>
    <dbReference type="NCBI Taxonomy" id="150365"/>
    <lineage>
        <taxon>Eukaryota</taxon>
        <taxon>Fungi</taxon>
        <taxon>Dikarya</taxon>
        <taxon>Ascomycota</taxon>
        <taxon>Pezizomycotina</taxon>
        <taxon>Dothideomycetes</taxon>
        <taxon>Dothideomycetidae</taxon>
        <taxon>Mycosphaerellales</taxon>
        <taxon>Teratosphaeriaceae</taxon>
        <taxon>Acrodontium</taxon>
    </lineage>
</organism>
<dbReference type="Proteomes" id="UP001303373">
    <property type="component" value="Chromosome 3"/>
</dbReference>
<name>A0AAQ3M4U2_9PEZI</name>
<accession>A0AAQ3M4U2</accession>
<evidence type="ECO:0000313" key="2">
    <source>
        <dbReference type="EMBL" id="WPG99905.1"/>
    </source>
</evidence>
<evidence type="ECO:0008006" key="4">
    <source>
        <dbReference type="Google" id="ProtNLM"/>
    </source>
</evidence>
<protein>
    <recommendedName>
        <fullName evidence="4">Caffeine-induced death protein Cid2</fullName>
    </recommendedName>
</protein>
<gene>
    <name evidence="2" type="ORF">R9X50_00272600</name>
</gene>
<dbReference type="PANTHER" id="PTHR31905">
    <property type="entry name" value="COILED-COIL DOMAIN-CONTAINING PROTEIN 58"/>
    <property type="match status" value="1"/>
</dbReference>
<dbReference type="PIRSF" id="PIRSF022603">
    <property type="entry name" value="UCP022603"/>
    <property type="match status" value="1"/>
</dbReference>
<dbReference type="PANTHER" id="PTHR31905:SF2">
    <property type="entry name" value="PROTEIN MIX23"/>
    <property type="match status" value="1"/>
</dbReference>
<dbReference type="GO" id="GO:0005758">
    <property type="term" value="C:mitochondrial intermembrane space"/>
    <property type="evidence" value="ECO:0007669"/>
    <property type="project" value="InterPro"/>
</dbReference>
<reference evidence="2 3" key="1">
    <citation type="submission" date="2023-11" db="EMBL/GenBank/DDBJ databases">
        <title>An acidophilic fungus is an integral part of prey digestion in a carnivorous sundew plant.</title>
        <authorList>
            <person name="Tsai I.J."/>
        </authorList>
    </citation>
    <scope>NUCLEOTIDE SEQUENCE [LARGE SCALE GENOMIC DNA]</scope>
    <source>
        <strain evidence="2">169a</strain>
    </source>
</reference>
<dbReference type="Pfam" id="PF09774">
    <property type="entry name" value="MIX23"/>
    <property type="match status" value="1"/>
</dbReference>
<dbReference type="InterPro" id="IPR019171">
    <property type="entry name" value="MIX23"/>
</dbReference>
<dbReference type="AlphaFoldDB" id="A0AAQ3M4U2"/>
<evidence type="ECO:0000256" key="1">
    <source>
        <dbReference type="ARBA" id="ARBA00024204"/>
    </source>
</evidence>
<comment type="similarity">
    <text evidence="1">Belongs to the MIX23 family.</text>
</comment>
<sequence>MSTVPHQPGLTPRFCFNQTALRDFLRLSRSATDDSIAQNLNNLVAPGTSTVFSPASTSSRLPRPDAQRGIESAACSAFKDRVLFPAWQSRSDVLSYCASVATSEDPSDPNLIVRQQEDARARKRVVNERLDPYSGRYFPREARTEVLAALLRNENMVENIVRARTWRVIGERCDNGGHEWEDALDSWNRHMNGNRP</sequence>
<evidence type="ECO:0000313" key="3">
    <source>
        <dbReference type="Proteomes" id="UP001303373"/>
    </source>
</evidence>
<keyword evidence="3" id="KW-1185">Reference proteome</keyword>
<proteinExistence type="inferred from homology"/>
<dbReference type="InterPro" id="IPR016805">
    <property type="entry name" value="MIX23_fungal"/>
</dbReference>